<dbReference type="EMBL" id="JAAGAB010000001">
    <property type="protein sequence ID" value="NDU99654.1"/>
    <property type="molecule type" value="Genomic_DNA"/>
</dbReference>
<dbReference type="RefSeq" id="WP_163889326.1">
    <property type="nucleotide sequence ID" value="NZ_JAAFYS010000001.1"/>
</dbReference>
<proteinExistence type="predicted"/>
<name>A0A6B2JNZ2_9RHOB</name>
<dbReference type="Proteomes" id="UP000474757">
    <property type="component" value="Unassembled WGS sequence"/>
</dbReference>
<dbReference type="Pfam" id="PF06089">
    <property type="entry name" value="Asparaginase_II"/>
    <property type="match status" value="1"/>
</dbReference>
<evidence type="ECO:0000313" key="2">
    <source>
        <dbReference type="Proteomes" id="UP000474757"/>
    </source>
</evidence>
<comment type="caution">
    <text evidence="1">The sequence shown here is derived from an EMBL/GenBank/DDBJ whole genome shotgun (WGS) entry which is preliminary data.</text>
</comment>
<keyword evidence="2" id="KW-1185">Reference proteome</keyword>
<protein>
    <submittedName>
        <fullName evidence="1">Asparaginase</fullName>
    </submittedName>
</protein>
<dbReference type="InterPro" id="IPR010349">
    <property type="entry name" value="Asparaginase_II"/>
</dbReference>
<organism evidence="1 2">
    <name type="scientific">Pseudoroseicyclus tamaricis</name>
    <dbReference type="NCBI Taxonomy" id="2705421"/>
    <lineage>
        <taxon>Bacteria</taxon>
        <taxon>Pseudomonadati</taxon>
        <taxon>Pseudomonadota</taxon>
        <taxon>Alphaproteobacteria</taxon>
        <taxon>Rhodobacterales</taxon>
        <taxon>Paracoccaceae</taxon>
        <taxon>Pseudoroseicyclus</taxon>
    </lineage>
</organism>
<evidence type="ECO:0000313" key="1">
    <source>
        <dbReference type="EMBL" id="NDU99654.1"/>
    </source>
</evidence>
<accession>A0A6B2JNZ2</accession>
<dbReference type="PANTHER" id="PTHR42110:SF1">
    <property type="entry name" value="L-ASPARAGINASE, PUTATIVE (AFU_ORTHOLOGUE AFUA_3G11890)-RELATED"/>
    <property type="match status" value="1"/>
</dbReference>
<dbReference type="PANTHER" id="PTHR42110">
    <property type="entry name" value="L-ASPARAGINASE, PUTATIVE (AFU_ORTHOLOGUE AFUA_3G11890)-RELATED"/>
    <property type="match status" value="1"/>
</dbReference>
<dbReference type="AlphaFoldDB" id="A0A6B2JNZ2"/>
<gene>
    <name evidence="1" type="ORF">GZA08_01540</name>
</gene>
<sequence>MAAAVDLVELWRGGRMESVHAGHVVIANAAGEVVEAHGDANAVIYPRSAVKMIQALPLIESGAADAAGLTTEQLALSGASHRGAAIHTERVTAWLAELGLGEPDLRCGAHMPENREARYGLIRGHEEPCQIHNNCSGKHSGFLTLTKHLGAGPEYIEIDHPVQKAVREAFEDVTGRESPGYGIDGCSAPNFACRLGDLARGMARFAAAPGQSGRRPEAMTRIAEAMRTHPELIADEGAACTELMRACGGQVTLKGGAEGVYTAILPEQGLGVALKISDGATRAAEAAIAGVLAGLGVLDRASPAYQGYAEAKLINCRGIPAAEIRLAPALR</sequence>
<reference evidence="1 2" key="1">
    <citation type="submission" date="2020-02" db="EMBL/GenBank/DDBJ databases">
        <title>Pseudoroseicyclus tamarix, sp. nov., isolated from offshore sediment of a Tamarix chinensis forest.</title>
        <authorList>
            <person name="Gai Y."/>
        </authorList>
    </citation>
    <scope>NUCLEOTIDE SEQUENCE [LARGE SCALE GENOMIC DNA]</scope>
    <source>
        <strain evidence="1 2">CLL3-39</strain>
    </source>
</reference>